<keyword evidence="3 6" id="KW-0561">Oxygen transport</keyword>
<reference evidence="8" key="1">
    <citation type="submission" date="2009-03" db="EMBL/GenBank/DDBJ databases">
        <title>Caligus clemensi ESTs and full-length cDNAs.</title>
        <authorList>
            <person name="Yasuike M."/>
            <person name="von Schalburg K."/>
            <person name="Cooper G."/>
            <person name="Leong J."/>
            <person name="Jones S.R.M."/>
            <person name="Koop B.F."/>
        </authorList>
    </citation>
    <scope>NUCLEOTIDE SEQUENCE</scope>
    <source>
        <tissue evidence="8">Whole</tissue>
    </source>
</reference>
<evidence type="ECO:0000256" key="1">
    <source>
        <dbReference type="ARBA" id="ARBA00022448"/>
    </source>
</evidence>
<proteinExistence type="evidence at transcript level"/>
<dbReference type="AlphaFoldDB" id="C1C1M6"/>
<comment type="similarity">
    <text evidence="6">Belongs to the globin family.</text>
</comment>
<dbReference type="Gene3D" id="1.10.490.10">
    <property type="entry name" value="Globins"/>
    <property type="match status" value="1"/>
</dbReference>
<evidence type="ECO:0000256" key="6">
    <source>
        <dbReference type="RuleBase" id="RU000356"/>
    </source>
</evidence>
<feature type="domain" description="Globin" evidence="7">
    <location>
        <begin position="3"/>
        <end position="146"/>
    </location>
</feature>
<protein>
    <submittedName>
        <fullName evidence="8">Non-symbiotic hemoglobin 1</fullName>
    </submittedName>
</protein>
<dbReference type="GO" id="GO:0005344">
    <property type="term" value="F:oxygen carrier activity"/>
    <property type="evidence" value="ECO:0007669"/>
    <property type="project" value="UniProtKB-KW"/>
</dbReference>
<dbReference type="CDD" id="cd01040">
    <property type="entry name" value="Mb-like"/>
    <property type="match status" value="1"/>
</dbReference>
<dbReference type="SUPFAM" id="SSF46458">
    <property type="entry name" value="Globin-like"/>
    <property type="match status" value="1"/>
</dbReference>
<evidence type="ECO:0000256" key="2">
    <source>
        <dbReference type="ARBA" id="ARBA00022617"/>
    </source>
</evidence>
<dbReference type="InterPro" id="IPR044399">
    <property type="entry name" value="Mb-like_M"/>
</dbReference>
<evidence type="ECO:0000259" key="7">
    <source>
        <dbReference type="PROSITE" id="PS01033"/>
    </source>
</evidence>
<keyword evidence="5" id="KW-0408">Iron</keyword>
<evidence type="ECO:0000313" key="8">
    <source>
        <dbReference type="EMBL" id="ACO15179.1"/>
    </source>
</evidence>
<dbReference type="Pfam" id="PF00042">
    <property type="entry name" value="Globin"/>
    <property type="match status" value="1"/>
</dbReference>
<dbReference type="GO" id="GO:0046872">
    <property type="term" value="F:metal ion binding"/>
    <property type="evidence" value="ECO:0007669"/>
    <property type="project" value="UniProtKB-KW"/>
</dbReference>
<dbReference type="InterPro" id="IPR012292">
    <property type="entry name" value="Globin/Proto"/>
</dbReference>
<dbReference type="GO" id="GO:0019825">
    <property type="term" value="F:oxygen binding"/>
    <property type="evidence" value="ECO:0007669"/>
    <property type="project" value="InterPro"/>
</dbReference>
<keyword evidence="1 6" id="KW-0813">Transport</keyword>
<keyword evidence="2 6" id="KW-0349">Heme</keyword>
<gene>
    <name evidence="8" type="primary">HBL1</name>
</gene>
<dbReference type="InterPro" id="IPR009050">
    <property type="entry name" value="Globin-like_sf"/>
</dbReference>
<evidence type="ECO:0000256" key="5">
    <source>
        <dbReference type="ARBA" id="ARBA00023004"/>
    </source>
</evidence>
<evidence type="ECO:0000256" key="3">
    <source>
        <dbReference type="ARBA" id="ARBA00022621"/>
    </source>
</evidence>
<dbReference type="EMBL" id="BT080755">
    <property type="protein sequence ID" value="ACO15179.1"/>
    <property type="molecule type" value="mRNA"/>
</dbReference>
<keyword evidence="4" id="KW-0479">Metal-binding</keyword>
<dbReference type="PROSITE" id="PS01033">
    <property type="entry name" value="GLOBIN"/>
    <property type="match status" value="1"/>
</dbReference>
<evidence type="ECO:0000256" key="4">
    <source>
        <dbReference type="ARBA" id="ARBA00022723"/>
    </source>
</evidence>
<dbReference type="GO" id="GO:0020037">
    <property type="term" value="F:heme binding"/>
    <property type="evidence" value="ECO:0007669"/>
    <property type="project" value="InterPro"/>
</dbReference>
<name>C1C1M6_CALCM</name>
<organism evidence="8">
    <name type="scientific">Caligus clemensi</name>
    <name type="common">Sea louse</name>
    <dbReference type="NCBI Taxonomy" id="344056"/>
    <lineage>
        <taxon>Eukaryota</taxon>
        <taxon>Metazoa</taxon>
        <taxon>Ecdysozoa</taxon>
        <taxon>Arthropoda</taxon>
        <taxon>Crustacea</taxon>
        <taxon>Multicrustacea</taxon>
        <taxon>Hexanauplia</taxon>
        <taxon>Copepoda</taxon>
        <taxon>Siphonostomatoida</taxon>
        <taxon>Caligidae</taxon>
        <taxon>Caligus</taxon>
    </lineage>
</organism>
<dbReference type="InterPro" id="IPR000971">
    <property type="entry name" value="Globin"/>
</dbReference>
<dbReference type="PANTHER" id="PTHR47217:SF1">
    <property type="entry name" value="GLOBIN-LIKE PROTEIN"/>
    <property type="match status" value="1"/>
</dbReference>
<sequence>MSILTSNELSLISESWKLVVPDLEHHGLSFFLKLFEEYPTYQEKFFPELHQDERKIQRHGAIVLKSVGKLVAFLEANKVIALVDAIKRLATNHSRRGVLREQFYPACRILLEYLAQALGTHLSTEGALAWKRFLGTFVELMQEGYAQLDASK</sequence>
<accession>C1C1M6</accession>
<dbReference type="PANTHER" id="PTHR47217">
    <property type="entry name" value="GLOBIN-LIKE PROTEIN"/>
    <property type="match status" value="1"/>
</dbReference>